<evidence type="ECO:0000313" key="2">
    <source>
        <dbReference type="EMBL" id="MFC3111319.1"/>
    </source>
</evidence>
<name>A0ABV7F8E4_9BURK</name>
<sequence length="334" mass="38037">MNAPIKFNTVASDVHPVYGYKAFTLGDFTFERDEYFAHIKWITLDGKPASHTLDVGNFLRALMRDVGWGFFYGWVNFDNVFGTTNHYKTVDVFAGTYNANYKKANVDLLQNFPTEQVRVTFVDMLEDWTNACFDPYAAPQETGMPYGRKNGNNNAAVRRVRQLAERCVGLKDDLGMRTDNTGYPINRAFADVPQDAPELHPEPGFENQVHAFNLFAYLSRSDVVWNPSFTSVVKHSYMCPTTEEYILPIIHGNDRVEWFFQMCDEITWDCGDKMTAEPRARVVMKAGDMAAMPADCRHQGFSPKRSMLLVWENGSPQVVHDILEGKSPVYPVSF</sequence>
<dbReference type="Pfam" id="PF18191">
    <property type="entry name" value="PnpCD_PnpD_N"/>
    <property type="match status" value="1"/>
</dbReference>
<dbReference type="InterPro" id="IPR040908">
    <property type="entry name" value="PnpCD_PnpD_N"/>
</dbReference>
<accession>A0ABV7F8E4</accession>
<dbReference type="EMBL" id="JBHRTP010000109">
    <property type="protein sequence ID" value="MFC3111319.1"/>
    <property type="molecule type" value="Genomic_DNA"/>
</dbReference>
<evidence type="ECO:0000313" key="3">
    <source>
        <dbReference type="Proteomes" id="UP001595530"/>
    </source>
</evidence>
<dbReference type="RefSeq" id="WP_390328814.1">
    <property type="nucleotide sequence ID" value="NZ_JBHRTP010000109.1"/>
</dbReference>
<comment type="caution">
    <text evidence="2">The sequence shown here is derived from an EMBL/GenBank/DDBJ whole genome shotgun (WGS) entry which is preliminary data.</text>
</comment>
<organism evidence="2 3">
    <name type="scientific">Undibacterium arcticum</name>
    <dbReference type="NCBI Taxonomy" id="1762892"/>
    <lineage>
        <taxon>Bacteria</taxon>
        <taxon>Pseudomonadati</taxon>
        <taxon>Pseudomonadota</taxon>
        <taxon>Betaproteobacteria</taxon>
        <taxon>Burkholderiales</taxon>
        <taxon>Oxalobacteraceae</taxon>
        <taxon>Undibacterium</taxon>
    </lineage>
</organism>
<dbReference type="InterPro" id="IPR011051">
    <property type="entry name" value="RmlC_Cupin_sf"/>
</dbReference>
<proteinExistence type="predicted"/>
<gene>
    <name evidence="2" type="ORF">ACFOFO_25805</name>
</gene>
<feature type="domain" description="Hydroquinone 1,2-dioxygenase large subunit N-terminal" evidence="1">
    <location>
        <begin position="12"/>
        <end position="161"/>
    </location>
</feature>
<keyword evidence="3" id="KW-1185">Reference proteome</keyword>
<dbReference type="Proteomes" id="UP001595530">
    <property type="component" value="Unassembled WGS sequence"/>
</dbReference>
<evidence type="ECO:0000259" key="1">
    <source>
        <dbReference type="Pfam" id="PF18191"/>
    </source>
</evidence>
<protein>
    <submittedName>
        <fullName evidence="2">Hydroxyquinol 1,2-dioxygenase</fullName>
    </submittedName>
</protein>
<dbReference type="SUPFAM" id="SSF51182">
    <property type="entry name" value="RmlC-like cupins"/>
    <property type="match status" value="1"/>
</dbReference>
<reference evidence="3" key="1">
    <citation type="journal article" date="2019" name="Int. J. Syst. Evol. Microbiol.">
        <title>The Global Catalogue of Microorganisms (GCM) 10K type strain sequencing project: providing services to taxonomists for standard genome sequencing and annotation.</title>
        <authorList>
            <consortium name="The Broad Institute Genomics Platform"/>
            <consortium name="The Broad Institute Genome Sequencing Center for Infectious Disease"/>
            <person name="Wu L."/>
            <person name="Ma J."/>
        </authorList>
    </citation>
    <scope>NUCLEOTIDE SEQUENCE [LARGE SCALE GENOMIC DNA]</scope>
    <source>
        <strain evidence="3">KCTC 42986</strain>
    </source>
</reference>